<name>A0A9W9DYG7_9AGAR</name>
<feature type="transmembrane region" description="Helical" evidence="1">
    <location>
        <begin position="114"/>
        <end position="147"/>
    </location>
</feature>
<dbReference type="AlphaFoldDB" id="A0A9W9DYG7"/>
<evidence type="ECO:0000313" key="2">
    <source>
        <dbReference type="EMBL" id="KAJ4491932.1"/>
    </source>
</evidence>
<evidence type="ECO:0000256" key="1">
    <source>
        <dbReference type="SAM" id="Phobius"/>
    </source>
</evidence>
<dbReference type="Proteomes" id="UP001150238">
    <property type="component" value="Unassembled WGS sequence"/>
</dbReference>
<sequence length="170" mass="18960">MVSHHAPALRVGLYFALSLFSIVLLGLTAARIHQTLNFAPGTSFYDPIVVELLVTSVLAMIWSWFIIHTIHTIRVSGPLTTFRHESIGFLIIWIMFLVGTAIATNFWANLGVCFGVFTCDILTAIVAFAWLCFITMTLIGFSTMLFLARNNGYRSYDEPLHGRWGTGSKV</sequence>
<organism evidence="2 3">
    <name type="scientific">Lentinula lateritia</name>
    <dbReference type="NCBI Taxonomy" id="40482"/>
    <lineage>
        <taxon>Eukaryota</taxon>
        <taxon>Fungi</taxon>
        <taxon>Dikarya</taxon>
        <taxon>Basidiomycota</taxon>
        <taxon>Agaricomycotina</taxon>
        <taxon>Agaricomycetes</taxon>
        <taxon>Agaricomycetidae</taxon>
        <taxon>Agaricales</taxon>
        <taxon>Marasmiineae</taxon>
        <taxon>Omphalotaceae</taxon>
        <taxon>Lentinula</taxon>
    </lineage>
</organism>
<accession>A0A9W9DYG7</accession>
<feature type="transmembrane region" description="Helical" evidence="1">
    <location>
        <begin position="87"/>
        <end position="108"/>
    </location>
</feature>
<keyword evidence="1" id="KW-1133">Transmembrane helix</keyword>
<feature type="transmembrane region" description="Helical" evidence="1">
    <location>
        <begin position="44"/>
        <end position="67"/>
    </location>
</feature>
<evidence type="ECO:0008006" key="4">
    <source>
        <dbReference type="Google" id="ProtNLM"/>
    </source>
</evidence>
<reference evidence="2" key="2">
    <citation type="journal article" date="2023" name="Proc. Natl. Acad. Sci. U.S.A.">
        <title>A global phylogenomic analysis of the shiitake genus Lentinula.</title>
        <authorList>
            <person name="Sierra-Patev S."/>
            <person name="Min B."/>
            <person name="Naranjo-Ortiz M."/>
            <person name="Looney B."/>
            <person name="Konkel Z."/>
            <person name="Slot J.C."/>
            <person name="Sakamoto Y."/>
            <person name="Steenwyk J.L."/>
            <person name="Rokas A."/>
            <person name="Carro J."/>
            <person name="Camarero S."/>
            <person name="Ferreira P."/>
            <person name="Molpeceres G."/>
            <person name="Ruiz-Duenas F.J."/>
            <person name="Serrano A."/>
            <person name="Henrissat B."/>
            <person name="Drula E."/>
            <person name="Hughes K.W."/>
            <person name="Mata J.L."/>
            <person name="Ishikawa N.K."/>
            <person name="Vargas-Isla R."/>
            <person name="Ushijima S."/>
            <person name="Smith C.A."/>
            <person name="Donoghue J."/>
            <person name="Ahrendt S."/>
            <person name="Andreopoulos W."/>
            <person name="He G."/>
            <person name="LaButti K."/>
            <person name="Lipzen A."/>
            <person name="Ng V."/>
            <person name="Riley R."/>
            <person name="Sandor L."/>
            <person name="Barry K."/>
            <person name="Martinez A.T."/>
            <person name="Xiao Y."/>
            <person name="Gibbons J.G."/>
            <person name="Terashima K."/>
            <person name="Grigoriev I.V."/>
            <person name="Hibbett D."/>
        </authorList>
    </citation>
    <scope>NUCLEOTIDE SEQUENCE</scope>
    <source>
        <strain evidence="2">Sp2 HRB7682 ss15</strain>
    </source>
</reference>
<keyword evidence="1" id="KW-0472">Membrane</keyword>
<comment type="caution">
    <text evidence="2">The sequence shown here is derived from an EMBL/GenBank/DDBJ whole genome shotgun (WGS) entry which is preliminary data.</text>
</comment>
<evidence type="ECO:0000313" key="3">
    <source>
        <dbReference type="Proteomes" id="UP001150238"/>
    </source>
</evidence>
<protein>
    <recommendedName>
        <fullName evidence="4">MARVEL domain-containing protein</fullName>
    </recommendedName>
</protein>
<proteinExistence type="predicted"/>
<feature type="transmembrane region" description="Helical" evidence="1">
    <location>
        <begin position="12"/>
        <end position="32"/>
    </location>
</feature>
<gene>
    <name evidence="2" type="ORF">C8J55DRAFT_502497</name>
</gene>
<keyword evidence="1" id="KW-0812">Transmembrane</keyword>
<dbReference type="EMBL" id="JANVFS010000005">
    <property type="protein sequence ID" value="KAJ4491932.1"/>
    <property type="molecule type" value="Genomic_DNA"/>
</dbReference>
<reference evidence="2" key="1">
    <citation type="submission" date="2022-08" db="EMBL/GenBank/DDBJ databases">
        <authorList>
            <consortium name="DOE Joint Genome Institute"/>
            <person name="Min B."/>
            <person name="Riley R."/>
            <person name="Sierra-Patev S."/>
            <person name="Naranjo-Ortiz M."/>
            <person name="Looney B."/>
            <person name="Konkel Z."/>
            <person name="Slot J.C."/>
            <person name="Sakamoto Y."/>
            <person name="Steenwyk J.L."/>
            <person name="Rokas A."/>
            <person name="Carro J."/>
            <person name="Camarero S."/>
            <person name="Ferreira P."/>
            <person name="Molpeceres G."/>
            <person name="Ruiz-Duenas F.J."/>
            <person name="Serrano A."/>
            <person name="Henrissat B."/>
            <person name="Drula E."/>
            <person name="Hughes K.W."/>
            <person name="Mata J.L."/>
            <person name="Ishikawa N.K."/>
            <person name="Vargas-Isla R."/>
            <person name="Ushijima S."/>
            <person name="Smith C.A."/>
            <person name="Ahrendt S."/>
            <person name="Andreopoulos W."/>
            <person name="He G."/>
            <person name="Labutti K."/>
            <person name="Lipzen A."/>
            <person name="Ng V."/>
            <person name="Sandor L."/>
            <person name="Barry K."/>
            <person name="Martinez A.T."/>
            <person name="Xiao Y."/>
            <person name="Gibbons J.G."/>
            <person name="Terashima K."/>
            <person name="Hibbett D.S."/>
            <person name="Grigoriev I.V."/>
        </authorList>
    </citation>
    <scope>NUCLEOTIDE SEQUENCE</scope>
    <source>
        <strain evidence="2">Sp2 HRB7682 ss15</strain>
    </source>
</reference>